<proteinExistence type="predicted"/>
<dbReference type="Proteomes" id="UP001174205">
    <property type="component" value="Unassembled WGS sequence"/>
</dbReference>
<reference evidence="1" key="1">
    <citation type="submission" date="2023-03" db="EMBL/GenBank/DDBJ databases">
        <title>MT1 and MT2 Draft Genomes of Novel Species.</title>
        <authorList>
            <person name="Venkateswaran K."/>
        </authorList>
    </citation>
    <scope>NUCLEOTIDE SEQUENCE</scope>
    <source>
        <strain evidence="1">F6_3S_P_1C</strain>
    </source>
</reference>
<dbReference type="EMBL" id="JAROCD010000001">
    <property type="protein sequence ID" value="MDN4599887.1"/>
    <property type="molecule type" value="Genomic_DNA"/>
</dbReference>
<keyword evidence="2" id="KW-1185">Reference proteome</keyword>
<dbReference type="RefSeq" id="WP_301244325.1">
    <property type="nucleotide sequence ID" value="NZ_JAROCD010000001.1"/>
</dbReference>
<comment type="caution">
    <text evidence="1">The sequence shown here is derived from an EMBL/GenBank/DDBJ whole genome shotgun (WGS) entry which is preliminary data.</text>
</comment>
<protein>
    <submittedName>
        <fullName evidence="1">Uncharacterized protein</fullName>
    </submittedName>
</protein>
<sequence length="90" mass="10427">MLVNVNHDGIGLAEIVFSPKVTVSNTAFDYWLLMAHFYHLDIYCLRTVNELFSNEMPDDDMGPSPQFQLKKTQKNRHKGGFVEFAYELKN</sequence>
<name>A0ABT8J4E9_9BACL</name>
<gene>
    <name evidence="1" type="ORF">P5G61_01495</name>
</gene>
<evidence type="ECO:0000313" key="1">
    <source>
        <dbReference type="EMBL" id="MDN4599887.1"/>
    </source>
</evidence>
<accession>A0ABT8J4E9</accession>
<organism evidence="1 2">
    <name type="scientific">Paenibacillus vandeheii</name>
    <dbReference type="NCBI Taxonomy" id="3035917"/>
    <lineage>
        <taxon>Bacteria</taxon>
        <taxon>Bacillati</taxon>
        <taxon>Bacillota</taxon>
        <taxon>Bacilli</taxon>
        <taxon>Bacillales</taxon>
        <taxon>Paenibacillaceae</taxon>
        <taxon>Paenibacillus</taxon>
    </lineage>
</organism>
<evidence type="ECO:0000313" key="2">
    <source>
        <dbReference type="Proteomes" id="UP001174205"/>
    </source>
</evidence>